<dbReference type="SUPFAM" id="SSF54427">
    <property type="entry name" value="NTF2-like"/>
    <property type="match status" value="1"/>
</dbReference>
<evidence type="ECO:0008006" key="3">
    <source>
        <dbReference type="Google" id="ProtNLM"/>
    </source>
</evidence>
<name>A0A1G5MAX3_AFIMA</name>
<reference evidence="1 2" key="1">
    <citation type="submission" date="2016-10" db="EMBL/GenBank/DDBJ databases">
        <authorList>
            <person name="de Groot N.N."/>
        </authorList>
    </citation>
    <scope>NUCLEOTIDE SEQUENCE [LARGE SCALE GENOMIC DNA]</scope>
    <source>
        <strain evidence="1 2">DSM 2698</strain>
    </source>
</reference>
<dbReference type="Gene3D" id="3.10.450.50">
    <property type="match status" value="1"/>
</dbReference>
<dbReference type="EMBL" id="FMVW01000001">
    <property type="protein sequence ID" value="SCZ21934.1"/>
    <property type="molecule type" value="Genomic_DNA"/>
</dbReference>
<evidence type="ECO:0000313" key="1">
    <source>
        <dbReference type="EMBL" id="SCZ21934.1"/>
    </source>
</evidence>
<dbReference type="STRING" id="1120955.SAMN03080610_00349"/>
<organism evidence="1 2">
    <name type="scientific">Afifella marina DSM 2698</name>
    <dbReference type="NCBI Taxonomy" id="1120955"/>
    <lineage>
        <taxon>Bacteria</taxon>
        <taxon>Pseudomonadati</taxon>
        <taxon>Pseudomonadota</taxon>
        <taxon>Alphaproteobacteria</taxon>
        <taxon>Hyphomicrobiales</taxon>
        <taxon>Afifellaceae</taxon>
        <taxon>Afifella</taxon>
    </lineage>
</organism>
<dbReference type="Proteomes" id="UP000199347">
    <property type="component" value="Unassembled WGS sequence"/>
</dbReference>
<accession>A0A1G5MAX3</accession>
<proteinExistence type="predicted"/>
<keyword evidence="2" id="KW-1185">Reference proteome</keyword>
<sequence>MDLQEIAAFYRAYIDCLNRHDWDELHLYVSSDVRHNGRSLGLRGYQGMLMEDTDRSPISISRSSISFVSRR</sequence>
<protein>
    <recommendedName>
        <fullName evidence="3">SnoaL-like domain-containing protein</fullName>
    </recommendedName>
</protein>
<evidence type="ECO:0000313" key="2">
    <source>
        <dbReference type="Proteomes" id="UP000199347"/>
    </source>
</evidence>
<dbReference type="AlphaFoldDB" id="A0A1G5MAX3"/>
<gene>
    <name evidence="1" type="ORF">SAMN03080610_00349</name>
</gene>
<dbReference type="InterPro" id="IPR032710">
    <property type="entry name" value="NTF2-like_dom_sf"/>
</dbReference>